<dbReference type="WBParaSite" id="nRc.2.0.1.t45917-RA">
    <property type="protein sequence ID" value="nRc.2.0.1.t45917-RA"/>
    <property type="gene ID" value="nRc.2.0.1.g45917"/>
</dbReference>
<dbReference type="Gene3D" id="1.20.1070.10">
    <property type="entry name" value="Rhodopsin 7-helix transmembrane proteins"/>
    <property type="match status" value="1"/>
</dbReference>
<proteinExistence type="predicted"/>
<reference evidence="3" key="1">
    <citation type="submission" date="2022-11" db="UniProtKB">
        <authorList>
            <consortium name="WormBaseParasite"/>
        </authorList>
    </citation>
    <scope>IDENTIFICATION</scope>
</reference>
<accession>A0A915L580</accession>
<sequence length="234" mass="25560">MASSFTVWFTLDFRRQIPALCFPETYMTPFHTYYHYSFNALAGVLSCAIGVMVAVVYCSKKKSLTTTAAPPFRSPSVTAIGGGGGNAVTRTIIVGQGGVDVNGNSLRGSGSGVGVTGCSVRRSVFDDRVRASVISIRQQQEVSSMMSKELRLSITMLVIGILDMVLVVMPHVLMTVIKMGNYRGDTASYLNYAAGFLIGFRCLVSIFVYFGFNTDFRLAMLRMFMTRRTSIAPQ</sequence>
<dbReference type="SUPFAM" id="SSF81321">
    <property type="entry name" value="Family A G protein-coupled receptor-like"/>
    <property type="match status" value="1"/>
</dbReference>
<feature type="transmembrane region" description="Helical" evidence="1">
    <location>
        <begin position="189"/>
        <end position="212"/>
    </location>
</feature>
<name>A0A915L580_ROMCU</name>
<keyword evidence="1" id="KW-1133">Transmembrane helix</keyword>
<keyword evidence="2" id="KW-1185">Reference proteome</keyword>
<evidence type="ECO:0000313" key="2">
    <source>
        <dbReference type="Proteomes" id="UP000887565"/>
    </source>
</evidence>
<keyword evidence="1" id="KW-0472">Membrane</keyword>
<protein>
    <submittedName>
        <fullName evidence="3">G-protein coupled receptors family 1 profile domain-containing protein</fullName>
    </submittedName>
</protein>
<dbReference type="AlphaFoldDB" id="A0A915L580"/>
<feature type="transmembrane region" description="Helical" evidence="1">
    <location>
        <begin position="154"/>
        <end position="177"/>
    </location>
</feature>
<dbReference type="Proteomes" id="UP000887565">
    <property type="component" value="Unplaced"/>
</dbReference>
<feature type="transmembrane region" description="Helical" evidence="1">
    <location>
        <begin position="33"/>
        <end position="57"/>
    </location>
</feature>
<organism evidence="2 3">
    <name type="scientific">Romanomermis culicivorax</name>
    <name type="common">Nematode worm</name>
    <dbReference type="NCBI Taxonomy" id="13658"/>
    <lineage>
        <taxon>Eukaryota</taxon>
        <taxon>Metazoa</taxon>
        <taxon>Ecdysozoa</taxon>
        <taxon>Nematoda</taxon>
        <taxon>Enoplea</taxon>
        <taxon>Dorylaimia</taxon>
        <taxon>Mermithida</taxon>
        <taxon>Mermithoidea</taxon>
        <taxon>Mermithidae</taxon>
        <taxon>Romanomermis</taxon>
    </lineage>
</organism>
<evidence type="ECO:0000256" key="1">
    <source>
        <dbReference type="SAM" id="Phobius"/>
    </source>
</evidence>
<evidence type="ECO:0000313" key="3">
    <source>
        <dbReference type="WBParaSite" id="nRc.2.0.1.t45917-RA"/>
    </source>
</evidence>
<keyword evidence="1" id="KW-0812">Transmembrane</keyword>